<keyword evidence="7" id="KW-0472">Membrane</keyword>
<evidence type="ECO:0000256" key="8">
    <source>
        <dbReference type="PROSITE-ProRule" id="PRU00433"/>
    </source>
</evidence>
<proteinExistence type="predicted"/>
<accession>A0ABX8NAU2</accession>
<organism evidence="10 11">
    <name type="scientific">Pseudomonas fakonensis</name>
    <dbReference type="NCBI Taxonomy" id="2842355"/>
    <lineage>
        <taxon>Bacteria</taxon>
        <taxon>Pseudomonadati</taxon>
        <taxon>Pseudomonadota</taxon>
        <taxon>Gammaproteobacteria</taxon>
        <taxon>Pseudomonadales</taxon>
        <taxon>Pseudomonadaceae</taxon>
        <taxon>Pseudomonas</taxon>
    </lineage>
</organism>
<feature type="domain" description="Cytochrome c" evidence="9">
    <location>
        <begin position="324"/>
        <end position="414"/>
    </location>
</feature>
<keyword evidence="6 8" id="KW-0408">Iron</keyword>
<protein>
    <submittedName>
        <fullName evidence="10">Cytochrome c</fullName>
    </submittedName>
</protein>
<evidence type="ECO:0000259" key="9">
    <source>
        <dbReference type="PROSITE" id="PS51007"/>
    </source>
</evidence>
<evidence type="ECO:0000313" key="10">
    <source>
        <dbReference type="EMBL" id="QXH53435.1"/>
    </source>
</evidence>
<evidence type="ECO:0000256" key="4">
    <source>
        <dbReference type="ARBA" id="ARBA00022729"/>
    </source>
</evidence>
<dbReference type="PIRSF" id="PIRSF000018">
    <property type="entry name" value="Mb_ADH_cyt_c"/>
    <property type="match status" value="1"/>
</dbReference>
<name>A0ABX8NAU2_9PSED</name>
<evidence type="ECO:0000313" key="11">
    <source>
        <dbReference type="Proteomes" id="UP001046350"/>
    </source>
</evidence>
<evidence type="ECO:0000256" key="7">
    <source>
        <dbReference type="ARBA" id="ARBA00023136"/>
    </source>
</evidence>
<dbReference type="PROSITE" id="PS51007">
    <property type="entry name" value="CYTC"/>
    <property type="match status" value="3"/>
</dbReference>
<dbReference type="Proteomes" id="UP001046350">
    <property type="component" value="Chromosome"/>
</dbReference>
<evidence type="ECO:0000256" key="5">
    <source>
        <dbReference type="ARBA" id="ARBA00022737"/>
    </source>
</evidence>
<dbReference type="InterPro" id="IPR009056">
    <property type="entry name" value="Cyt_c-like_dom"/>
</dbReference>
<reference evidence="10" key="1">
    <citation type="journal article" date="2021" name="Microorganisms">
        <title>The Ever-Expanding Pseudomonas Genus: Description of 43 New Species and Partition of the Pseudomonas putida Group.</title>
        <authorList>
            <person name="Girard L."/>
            <person name="Lood C."/>
            <person name="Hofte M."/>
            <person name="Vandamme P."/>
            <person name="Rokni-Zadeh H."/>
            <person name="van Noort V."/>
            <person name="Lavigne R."/>
            <person name="De Mot R."/>
        </authorList>
    </citation>
    <scope>NUCLEOTIDE SEQUENCE</scope>
    <source>
        <strain evidence="10">COW40</strain>
    </source>
</reference>
<dbReference type="InterPro" id="IPR051459">
    <property type="entry name" value="Cytochrome_c-type_DH"/>
</dbReference>
<keyword evidence="2" id="KW-1003">Cell membrane</keyword>
<gene>
    <name evidence="10" type="ORF">KSS94_10110</name>
</gene>
<keyword evidence="5" id="KW-0677">Repeat</keyword>
<keyword evidence="4" id="KW-0732">Signal</keyword>
<dbReference type="PANTHER" id="PTHR35008:SF8">
    <property type="entry name" value="ALCOHOL DEHYDROGENASE CYTOCHROME C SUBUNIT"/>
    <property type="match status" value="1"/>
</dbReference>
<evidence type="ECO:0000256" key="6">
    <source>
        <dbReference type="ARBA" id="ARBA00023004"/>
    </source>
</evidence>
<keyword evidence="11" id="KW-1185">Reference proteome</keyword>
<dbReference type="EMBL" id="CP077076">
    <property type="protein sequence ID" value="QXH53435.1"/>
    <property type="molecule type" value="Genomic_DNA"/>
</dbReference>
<dbReference type="RefSeq" id="WP_217842835.1">
    <property type="nucleotide sequence ID" value="NZ_CP077076.1"/>
</dbReference>
<dbReference type="Pfam" id="PF00034">
    <property type="entry name" value="Cytochrom_C"/>
    <property type="match status" value="2"/>
</dbReference>
<dbReference type="InterPro" id="IPR014353">
    <property type="entry name" value="Membr-bd_ADH_cyt_c"/>
</dbReference>
<feature type="domain" description="Cytochrome c" evidence="9">
    <location>
        <begin position="45"/>
        <end position="148"/>
    </location>
</feature>
<evidence type="ECO:0000256" key="1">
    <source>
        <dbReference type="ARBA" id="ARBA00004236"/>
    </source>
</evidence>
<evidence type="ECO:0000256" key="3">
    <source>
        <dbReference type="ARBA" id="ARBA00022723"/>
    </source>
</evidence>
<evidence type="ECO:0000256" key="2">
    <source>
        <dbReference type="ARBA" id="ARBA00022475"/>
    </source>
</evidence>
<keyword evidence="3 8" id="KW-0479">Metal-binding</keyword>
<dbReference type="PANTHER" id="PTHR35008">
    <property type="entry name" value="BLL4482 PROTEIN-RELATED"/>
    <property type="match status" value="1"/>
</dbReference>
<sequence length="446" mass="47747">MSNRRFARTAGWLAVPCLVAAALLTWYVTREPATPFSLDTPVDAALVSRGEYVARLSDCVACHSLPGQAPFAGGLEMATPLGAIHATNITPDREHGIGTYSLADFDRAVRHGVAPGGRRLYPAMPYPSYAKLSDDDVRALYAFFMQGVQPAATPNIASSIPWPLNLRWPIALWNGLFAPTTPYAGKTGQDALWNRGAYIVQGPGHCGSCHTPRGLAFNEKALDEGGAPFLAGALLDGWYAPSLRQDPNTGLGRWSEAEIVQFLKTGRNKHAVVYGSMTEAFNNSTQFMADDDLAAIAHYLKSLPGDPQRDGTPWQYQAVSAAERLDAPGAHTYVTRCASCHGLDGKGQAEWMPPLAGATSMLASENASAINITLNGSQRIVAAGVPDAYRMPAFRQQLSDQEIAEVLSFTRATWGNQGSAVSAQAVGKLRGHTDPASSSPIILHMR</sequence>
<comment type="subcellular location">
    <subcellularLocation>
        <location evidence="1">Cell membrane</location>
    </subcellularLocation>
</comment>
<feature type="domain" description="Cytochrome c" evidence="9">
    <location>
        <begin position="191"/>
        <end position="304"/>
    </location>
</feature>
<keyword evidence="8" id="KW-0349">Heme</keyword>